<dbReference type="Pfam" id="PF04014">
    <property type="entry name" value="MazE_antitoxin"/>
    <property type="match status" value="1"/>
</dbReference>
<evidence type="ECO:0000259" key="1">
    <source>
        <dbReference type="SMART" id="SM00966"/>
    </source>
</evidence>
<evidence type="ECO:0000313" key="3">
    <source>
        <dbReference type="Proteomes" id="UP000316443"/>
    </source>
</evidence>
<dbReference type="SMART" id="SM00966">
    <property type="entry name" value="SpoVT_AbrB"/>
    <property type="match status" value="1"/>
</dbReference>
<protein>
    <submittedName>
        <fullName evidence="2">AbrB family transcriptional regulator</fullName>
    </submittedName>
</protein>
<dbReference type="InterPro" id="IPR037914">
    <property type="entry name" value="SpoVT-AbrB_sf"/>
</dbReference>
<feature type="domain" description="SpoVT-AbrB" evidence="1">
    <location>
        <begin position="4"/>
        <end position="47"/>
    </location>
</feature>
<sequence length="83" mass="9243">METTKLSSQGQVTVPPSLREQWEEGQELILINVGDGVLVKPKKLFSKTKLDEVAGCLNYRGKAKTTEEMDLAIAEGIQKSWNH</sequence>
<dbReference type="InterPro" id="IPR007159">
    <property type="entry name" value="SpoVT-AbrB_dom"/>
</dbReference>
<dbReference type="EMBL" id="SFCA01000092">
    <property type="protein sequence ID" value="TRT55953.1"/>
    <property type="molecule type" value="Genomic_DNA"/>
</dbReference>
<dbReference type="Proteomes" id="UP000316443">
    <property type="component" value="Unassembled WGS sequence"/>
</dbReference>
<dbReference type="GO" id="GO:0003677">
    <property type="term" value="F:DNA binding"/>
    <property type="evidence" value="ECO:0007669"/>
    <property type="project" value="InterPro"/>
</dbReference>
<evidence type="ECO:0000313" key="2">
    <source>
        <dbReference type="EMBL" id="TRT55953.1"/>
    </source>
</evidence>
<accession>A0A551Y4R6</accession>
<proteinExistence type="predicted"/>
<name>A0A551Y4R6_MICAE</name>
<organism evidence="2 3">
    <name type="scientific">Microcystis aeruginosa Ma_QC_C_20070703_M131</name>
    <dbReference type="NCBI Taxonomy" id="2486263"/>
    <lineage>
        <taxon>Bacteria</taxon>
        <taxon>Bacillati</taxon>
        <taxon>Cyanobacteriota</taxon>
        <taxon>Cyanophyceae</taxon>
        <taxon>Oscillatoriophycideae</taxon>
        <taxon>Chroococcales</taxon>
        <taxon>Microcystaceae</taxon>
        <taxon>Microcystis</taxon>
    </lineage>
</organism>
<gene>
    <name evidence="2" type="ORF">EWV85_08660</name>
</gene>
<reference evidence="2 3" key="1">
    <citation type="submission" date="2019-01" db="EMBL/GenBank/DDBJ databases">
        <title>Coherence of Microcystis species and biogeography revealed through population genomics.</title>
        <authorList>
            <person name="Perez-Carrascal O.M."/>
            <person name="Terrat Y."/>
            <person name="Giani A."/>
            <person name="Fortin N."/>
            <person name="Tromas N."/>
            <person name="Shapiro B.J."/>
        </authorList>
    </citation>
    <scope>NUCLEOTIDE SEQUENCE [LARGE SCALE GENOMIC DNA]</scope>
    <source>
        <strain evidence="2">Ma_QC_C_20070703_M131</strain>
    </source>
</reference>
<dbReference type="SUPFAM" id="SSF89447">
    <property type="entry name" value="AbrB/MazE/MraZ-like"/>
    <property type="match status" value="1"/>
</dbReference>
<dbReference type="AlphaFoldDB" id="A0A551Y4R6"/>
<comment type="caution">
    <text evidence="2">The sequence shown here is derived from an EMBL/GenBank/DDBJ whole genome shotgun (WGS) entry which is preliminary data.</text>
</comment>